<dbReference type="EMBL" id="QNUK01000047">
    <property type="protein sequence ID" value="KAF5905233.1"/>
    <property type="molecule type" value="Genomic_DNA"/>
</dbReference>
<protein>
    <submittedName>
        <fullName evidence="2">DNA repair protein rad8</fullName>
    </submittedName>
</protein>
<reference evidence="2" key="1">
    <citation type="submission" date="2020-07" db="EMBL/GenBank/DDBJ databases">
        <title>Clarias magur genome sequencing, assembly and annotation.</title>
        <authorList>
            <person name="Kushwaha B."/>
            <person name="Kumar R."/>
            <person name="Das P."/>
            <person name="Joshi C.G."/>
            <person name="Kumar D."/>
            <person name="Nagpure N.S."/>
            <person name="Pandey M."/>
            <person name="Agarwal S."/>
            <person name="Srivastava S."/>
            <person name="Singh M."/>
            <person name="Sahoo L."/>
            <person name="Jayasankar P."/>
            <person name="Meher P.K."/>
            <person name="Koringa P.G."/>
            <person name="Iquebal M.A."/>
            <person name="Das S.P."/>
            <person name="Bit A."/>
            <person name="Patnaik S."/>
            <person name="Patel N."/>
            <person name="Shah T.M."/>
            <person name="Hinsu A."/>
            <person name="Jena J.K."/>
        </authorList>
    </citation>
    <scope>NUCLEOTIDE SEQUENCE</scope>
    <source>
        <strain evidence="2">CIFAMagur01</strain>
        <tissue evidence="2">Testis</tissue>
    </source>
</reference>
<evidence type="ECO:0000313" key="2">
    <source>
        <dbReference type="EMBL" id="KAF5905233.1"/>
    </source>
</evidence>
<accession>A0A8J4UBK4</accession>
<comment type="caution">
    <text evidence="2">The sequence shown here is derived from an EMBL/GenBank/DDBJ whole genome shotgun (WGS) entry which is preliminary data.</text>
</comment>
<gene>
    <name evidence="2" type="primary">rad8</name>
    <name evidence="2" type="ORF">DAT39_005007</name>
</gene>
<keyword evidence="1" id="KW-0472">Membrane</keyword>
<organism evidence="2 3">
    <name type="scientific">Clarias magur</name>
    <name type="common">Asian catfish</name>
    <name type="synonym">Macropteronotus magur</name>
    <dbReference type="NCBI Taxonomy" id="1594786"/>
    <lineage>
        <taxon>Eukaryota</taxon>
        <taxon>Metazoa</taxon>
        <taxon>Chordata</taxon>
        <taxon>Craniata</taxon>
        <taxon>Vertebrata</taxon>
        <taxon>Euteleostomi</taxon>
        <taxon>Actinopterygii</taxon>
        <taxon>Neopterygii</taxon>
        <taxon>Teleostei</taxon>
        <taxon>Ostariophysi</taxon>
        <taxon>Siluriformes</taxon>
        <taxon>Clariidae</taxon>
        <taxon>Clarias</taxon>
    </lineage>
</organism>
<keyword evidence="1" id="KW-0812">Transmembrane</keyword>
<evidence type="ECO:0000313" key="3">
    <source>
        <dbReference type="Proteomes" id="UP000727407"/>
    </source>
</evidence>
<evidence type="ECO:0000256" key="1">
    <source>
        <dbReference type="SAM" id="Phobius"/>
    </source>
</evidence>
<name>A0A8J4UBK4_CLAMG</name>
<keyword evidence="3" id="KW-1185">Reference proteome</keyword>
<feature type="transmembrane region" description="Helical" evidence="1">
    <location>
        <begin position="47"/>
        <end position="67"/>
    </location>
</feature>
<feature type="non-terminal residue" evidence="2">
    <location>
        <position position="1"/>
    </location>
</feature>
<feature type="transmembrane region" description="Helical" evidence="1">
    <location>
        <begin position="21"/>
        <end position="40"/>
    </location>
</feature>
<sequence>CGPDGFPLSTKAQVTREFVRYHGYSSISPVLCHYFLLAFISKSIYKPVVVCFLFQVLQLLILFYDLAPS</sequence>
<keyword evidence="1" id="KW-1133">Transmembrane helix</keyword>
<dbReference type="Proteomes" id="UP000727407">
    <property type="component" value="Unassembled WGS sequence"/>
</dbReference>
<proteinExistence type="predicted"/>
<dbReference type="AlphaFoldDB" id="A0A8J4UBK4"/>